<organism evidence="1 2">
    <name type="scientific">Panagrolaimus sp. JU765</name>
    <dbReference type="NCBI Taxonomy" id="591449"/>
    <lineage>
        <taxon>Eukaryota</taxon>
        <taxon>Metazoa</taxon>
        <taxon>Ecdysozoa</taxon>
        <taxon>Nematoda</taxon>
        <taxon>Chromadorea</taxon>
        <taxon>Rhabditida</taxon>
        <taxon>Tylenchina</taxon>
        <taxon>Panagrolaimomorpha</taxon>
        <taxon>Panagrolaimoidea</taxon>
        <taxon>Panagrolaimidae</taxon>
        <taxon>Panagrolaimus</taxon>
    </lineage>
</organism>
<protein>
    <submittedName>
        <fullName evidence="2">Uncharacterized protein</fullName>
    </submittedName>
</protein>
<proteinExistence type="predicted"/>
<accession>A0AC34RLB7</accession>
<evidence type="ECO:0000313" key="1">
    <source>
        <dbReference type="Proteomes" id="UP000887576"/>
    </source>
</evidence>
<dbReference type="WBParaSite" id="JU765_v2.g8106.t1">
    <property type="protein sequence ID" value="JU765_v2.g8106.t1"/>
    <property type="gene ID" value="JU765_v2.g8106"/>
</dbReference>
<sequence length="185" mass="21308">MGPNVVGVRCNSGVVLFRLKKCETDTRRIFNWYPHRSRLYVTTFVGSALVYSQIFNNVWKEFGPLFATISDCFEKFFRKENCDNLLILGGGIENGQPVLHLFDMNFKKNIGNIFTIGEDASHVGNLLKNHFDPQWDLDRLTKEVLKKLMQSNVGCEFLEIVQVDFNSVKVFNTVEIQEMKNECQA</sequence>
<dbReference type="Proteomes" id="UP000887576">
    <property type="component" value="Unplaced"/>
</dbReference>
<reference evidence="2" key="1">
    <citation type="submission" date="2022-11" db="UniProtKB">
        <authorList>
            <consortium name="WormBaseParasite"/>
        </authorList>
    </citation>
    <scope>IDENTIFICATION</scope>
</reference>
<evidence type="ECO:0000313" key="2">
    <source>
        <dbReference type="WBParaSite" id="JU765_v2.g8106.t1"/>
    </source>
</evidence>
<name>A0AC34RLB7_9BILA</name>